<proteinExistence type="predicted"/>
<accession>A0A0G3H3R6</accession>
<dbReference type="Gene3D" id="3.40.50.300">
    <property type="entry name" value="P-loop containing nucleotide triphosphate hydrolases"/>
    <property type="match status" value="1"/>
</dbReference>
<sequence length="572" mass="61571">MVVVRVDFAEFHQQVLEGQVDVPGRFTSTGRAYRRWVKQNERLVSRAERRAKLAAGAVPVVGEKAFSVAGPGGFSGRWSGNAAVISGPQEWQTTTNLGAGFNPNVVGAPAPAIGTPIGVHVTTGAEVACDALGWFREGIISNPSLFLLSLPGLGKSTLVRKMLMGGVAQGHIPIIAGDIKGEYVGFVNQVGGQVIRVGHGVGHINPLDVGALGRVIPQLEQRVVELVSSGAGDQAVELEGIIRRAKEQVHGRQVTMVATLVGLGRGDQVRDWETMLVSVALREIYEREAIDWEHPPVLSDLIGHLERGSDELFSKGRVRTKDEWSLRVDDLLLSLNSLLDGPTGQIFAGESTTPIRLDSTAVCIDVSSIDRGDSAMKAAVMMACWSAAFGAIEAAHMLTDAGLAPQRYFSATLDELWQVLSAAPGMVSHVDALTRLNRTDATVLHMITHTFKDLEALPTEEDRKTAMGFIERAGMVICGGLPNSELEILSNRLEFSPAEAQMVTSWSKGAPPKRARTRGARATPVGRGRFMIKPSKDGSPGIPVQTILTPTEIEYRLHDTNVRFDDFFSAGE</sequence>
<keyword evidence="2" id="KW-1185">Reference proteome</keyword>
<dbReference type="PATRIC" id="fig|571915.4.peg.3334"/>
<keyword evidence="1" id="KW-0614">Plasmid</keyword>
<gene>
    <name evidence="1" type="ORF">CMUST_15530</name>
</gene>
<dbReference type="Proteomes" id="UP000035199">
    <property type="component" value="Plasmid pCmus45274"/>
</dbReference>
<dbReference type="SUPFAM" id="SSF52540">
    <property type="entry name" value="P-loop containing nucleoside triphosphate hydrolases"/>
    <property type="match status" value="1"/>
</dbReference>
<reference evidence="1 2" key="1">
    <citation type="journal article" date="2015" name="Genome Announc.">
        <title>Complete Genome Sequence of the Type Strain Corynebacterium mustelae DSM 45274, Isolated from Various Tissues of a Male Ferret with Lethal Sepsis.</title>
        <authorList>
            <person name="Ruckert C."/>
            <person name="Eimer J."/>
            <person name="Winkler A."/>
            <person name="Tauch A."/>
        </authorList>
    </citation>
    <scope>NUCLEOTIDE SEQUENCE [LARGE SCALE GENOMIC DNA]</scope>
    <source>
        <strain evidence="1 2">DSM 45274</strain>
        <plasmid evidence="2">Plasmid pCmus45274</plasmid>
    </source>
</reference>
<dbReference type="KEGG" id="cmv:CMUST_15530"/>
<name>A0A0G3H3R6_9CORY</name>
<reference evidence="2" key="2">
    <citation type="submission" date="2015-05" db="EMBL/GenBank/DDBJ databases">
        <title>Complete genome sequence of Corynebacterium mustelae DSM 45274, isolated from various tissues of a male ferret with lethal sepsis.</title>
        <authorList>
            <person name="Ruckert C."/>
            <person name="Albersmeier A."/>
            <person name="Winkler A."/>
            <person name="Tauch A."/>
        </authorList>
    </citation>
    <scope>NUCLEOTIDE SEQUENCE [LARGE SCALE GENOMIC DNA]</scope>
    <source>
        <strain evidence="2">DSM 45274</strain>
        <plasmid evidence="2">Plasmid pCmus45274</plasmid>
    </source>
</reference>
<evidence type="ECO:0000313" key="2">
    <source>
        <dbReference type="Proteomes" id="UP000035199"/>
    </source>
</evidence>
<dbReference type="EMBL" id="CP011543">
    <property type="protein sequence ID" value="AKK07395.1"/>
    <property type="molecule type" value="Genomic_DNA"/>
</dbReference>
<geneLocation type="plasmid" evidence="1 2">
    <name>pCmus45274</name>
</geneLocation>
<dbReference type="InterPro" id="IPR027417">
    <property type="entry name" value="P-loop_NTPase"/>
</dbReference>
<dbReference type="Gene3D" id="1.10.8.730">
    <property type="match status" value="1"/>
</dbReference>
<evidence type="ECO:0000313" key="1">
    <source>
        <dbReference type="EMBL" id="AKK07395.1"/>
    </source>
</evidence>
<protein>
    <submittedName>
        <fullName evidence="1">AAA-like domain</fullName>
    </submittedName>
</protein>
<organism evidence="1 2">
    <name type="scientific">Corynebacterium mustelae</name>
    <dbReference type="NCBI Taxonomy" id="571915"/>
    <lineage>
        <taxon>Bacteria</taxon>
        <taxon>Bacillati</taxon>
        <taxon>Actinomycetota</taxon>
        <taxon>Actinomycetes</taxon>
        <taxon>Mycobacteriales</taxon>
        <taxon>Corynebacteriaceae</taxon>
        <taxon>Corynebacterium</taxon>
    </lineage>
</organism>
<dbReference type="AlphaFoldDB" id="A0A0G3H3R6"/>